<evidence type="ECO:0000313" key="4">
    <source>
        <dbReference type="Proteomes" id="UP000471409"/>
    </source>
</evidence>
<reference evidence="2 3" key="1">
    <citation type="submission" date="2019-02" db="EMBL/GenBank/DDBJ databases">
        <title>The genomic architecture of introgression among sibling species of bacteria.</title>
        <authorList>
            <person name="Cavassim M.I.A."/>
            <person name="Moeskjaer S."/>
            <person name="Moslemi C."/>
            <person name="Fields B."/>
            <person name="Bachmann A."/>
            <person name="Vilhjalmsson B."/>
            <person name="Schierup M.H."/>
            <person name="Young J.P.W."/>
            <person name="Andersen S.U."/>
        </authorList>
    </citation>
    <scope>NUCLEOTIDE SEQUENCE [LARGE SCALE GENOMIC DNA]</scope>
    <source>
        <strain evidence="2 3">SM135B</strain>
    </source>
</reference>
<dbReference type="RefSeq" id="WP_018244653.1">
    <property type="nucleotide sequence ID" value="NZ_CP121635.1"/>
</dbReference>
<proteinExistence type="predicted"/>
<evidence type="ECO:0000313" key="1">
    <source>
        <dbReference type="EMBL" id="NEK52919.1"/>
    </source>
</evidence>
<reference evidence="1 4" key="2">
    <citation type="submission" date="2020-01" db="EMBL/GenBank/DDBJ databases">
        <title>Rhizobium genotypes associated with high levels of biological nitrogen fixation by grain legumes in a temperate-maritime cropping system.</title>
        <authorList>
            <person name="Maluk M."/>
            <person name="Francesc Ferrando Molina F."/>
            <person name="Lopez Del Egido L."/>
            <person name="Lafos M."/>
            <person name="Langarica-Fuentes A."/>
            <person name="Gebre Yohannes G."/>
            <person name="Young M.W."/>
            <person name="Martin P."/>
            <person name="Gantlett R."/>
            <person name="Kenicer G."/>
            <person name="Hawes C."/>
            <person name="Begg G.S."/>
            <person name="Quilliam R.S."/>
            <person name="Squire G.R."/>
            <person name="Poole P.S."/>
            <person name="Young P.W."/>
            <person name="Iannetta P.M."/>
            <person name="James E.K."/>
        </authorList>
    </citation>
    <scope>NUCLEOTIDE SEQUENCE [LARGE SCALE GENOMIC DNA]</scope>
    <source>
        <strain evidence="1 4">JHI944</strain>
    </source>
</reference>
<sequence>MKPAIIGLIGTLVLAGCSTVTYGGPGLEPIPGSITYSGQPRTKLTKSPVGSAFPHDFIDQYGQQVEETYIIQPDRSLMIAHRRYKPIRFFGD</sequence>
<evidence type="ECO:0008006" key="5">
    <source>
        <dbReference type="Google" id="ProtNLM"/>
    </source>
</evidence>
<protein>
    <recommendedName>
        <fullName evidence="5">Lipoprotein</fullName>
    </recommendedName>
</protein>
<dbReference type="Proteomes" id="UP000292974">
    <property type="component" value="Unassembled WGS sequence"/>
</dbReference>
<dbReference type="Proteomes" id="UP000471409">
    <property type="component" value="Unassembled WGS sequence"/>
</dbReference>
<organism evidence="1 4">
    <name type="scientific">Rhizobium leguminosarum</name>
    <dbReference type="NCBI Taxonomy" id="384"/>
    <lineage>
        <taxon>Bacteria</taxon>
        <taxon>Pseudomonadati</taxon>
        <taxon>Pseudomonadota</taxon>
        <taxon>Alphaproteobacteria</taxon>
        <taxon>Hyphomicrobiales</taxon>
        <taxon>Rhizobiaceae</taxon>
        <taxon>Rhizobium/Agrobacterium group</taxon>
        <taxon>Rhizobium</taxon>
    </lineage>
</organism>
<dbReference type="AlphaFoldDB" id="A0A444HQ63"/>
<dbReference type="EMBL" id="WXXP01000012">
    <property type="protein sequence ID" value="NEK52919.1"/>
    <property type="molecule type" value="Genomic_DNA"/>
</dbReference>
<name>A0A444HQ63_RHILE</name>
<dbReference type="EMBL" id="SIOP01000001">
    <property type="protein sequence ID" value="TAY50392.1"/>
    <property type="molecule type" value="Genomic_DNA"/>
</dbReference>
<evidence type="ECO:0000313" key="3">
    <source>
        <dbReference type="Proteomes" id="UP000292974"/>
    </source>
</evidence>
<accession>A0A444HQ63</accession>
<evidence type="ECO:0000313" key="2">
    <source>
        <dbReference type="EMBL" id="TAY50392.1"/>
    </source>
</evidence>
<comment type="caution">
    <text evidence="1">The sequence shown here is derived from an EMBL/GenBank/DDBJ whole genome shotgun (WGS) entry which is preliminary data.</text>
</comment>
<dbReference type="PROSITE" id="PS51257">
    <property type="entry name" value="PROKAR_LIPOPROTEIN"/>
    <property type="match status" value="1"/>
</dbReference>
<gene>
    <name evidence="2" type="ORF">ELH90_01040</name>
    <name evidence="1" type="ORF">GUK36_26205</name>
</gene>